<feature type="domain" description="Phosphoesterase HXTX" evidence="3">
    <location>
        <begin position="10"/>
        <end position="94"/>
    </location>
</feature>
<dbReference type="EC" id="3.1.4.58" evidence="2"/>
<name>A0A2M6WH29_9BACT</name>
<feature type="active site" description="Proton donor" evidence="2">
    <location>
        <position position="43"/>
    </location>
</feature>
<dbReference type="EMBL" id="PFBA01000035">
    <property type="protein sequence ID" value="PIT92098.1"/>
    <property type="molecule type" value="Genomic_DNA"/>
</dbReference>
<dbReference type="InterPro" id="IPR009097">
    <property type="entry name" value="Cyclic_Pdiesterase"/>
</dbReference>
<evidence type="ECO:0000256" key="1">
    <source>
        <dbReference type="ARBA" id="ARBA00022801"/>
    </source>
</evidence>
<dbReference type="GO" id="GO:0004113">
    <property type="term" value="F:2',3'-cyclic-nucleotide 3'-phosphodiesterase activity"/>
    <property type="evidence" value="ECO:0007669"/>
    <property type="project" value="InterPro"/>
</dbReference>
<evidence type="ECO:0000256" key="2">
    <source>
        <dbReference type="HAMAP-Rule" id="MF_01940"/>
    </source>
</evidence>
<dbReference type="Pfam" id="PF02834">
    <property type="entry name" value="LigT_PEase"/>
    <property type="match status" value="1"/>
</dbReference>
<comment type="function">
    <text evidence="2">Hydrolyzes RNA 2',3'-cyclic phosphodiester to an RNA 2'-phosphomonoester.</text>
</comment>
<comment type="similarity">
    <text evidence="2">Belongs to the 2H phosphoesterase superfamily. ThpR family.</text>
</comment>
<dbReference type="SUPFAM" id="SSF55144">
    <property type="entry name" value="LigT-like"/>
    <property type="match status" value="1"/>
</dbReference>
<reference evidence="5" key="1">
    <citation type="submission" date="2017-09" db="EMBL/GenBank/DDBJ databases">
        <title>Depth-based differentiation of microbial function through sediment-hosted aquifers and enrichment of novel symbionts in the deep terrestrial subsurface.</title>
        <authorList>
            <person name="Probst A.J."/>
            <person name="Ladd B."/>
            <person name="Jarett J.K."/>
            <person name="Geller-Mcgrath D.E."/>
            <person name="Sieber C.M.K."/>
            <person name="Emerson J.B."/>
            <person name="Anantharaman K."/>
            <person name="Thomas B.C."/>
            <person name="Malmstrom R."/>
            <person name="Stieglmeier M."/>
            <person name="Klingl A."/>
            <person name="Woyke T."/>
            <person name="Ryan C.M."/>
            <person name="Banfield J.F."/>
        </authorList>
    </citation>
    <scope>NUCLEOTIDE SEQUENCE [LARGE SCALE GENOMIC DNA]</scope>
</reference>
<feature type="active site" description="Proton acceptor" evidence="2">
    <location>
        <position position="133"/>
    </location>
</feature>
<dbReference type="GO" id="GO:0008664">
    <property type="term" value="F:RNA 2',3'-cyclic 3'-phosphodiesterase activity"/>
    <property type="evidence" value="ECO:0007669"/>
    <property type="project" value="UniProtKB-EC"/>
</dbReference>
<evidence type="ECO:0000313" key="5">
    <source>
        <dbReference type="Proteomes" id="UP000228635"/>
    </source>
</evidence>
<evidence type="ECO:0000313" key="4">
    <source>
        <dbReference type="EMBL" id="PIT92098.1"/>
    </source>
</evidence>
<protein>
    <recommendedName>
        <fullName evidence="2">RNA 2',3'-cyclic phosphodiesterase</fullName>
        <shortName evidence="2">RNA 2',3'-CPDase</shortName>
        <ecNumber evidence="2">3.1.4.58</ecNumber>
    </recommendedName>
</protein>
<accession>A0A2M6WH29</accession>
<sequence length="188" mass="21108">MNRRVFIALTIPKNLAKRIESLITPLKGGLREDVRFIVPENWHVTLAFLGLQSDEALGKIIAGIKTSCQGITLPEIAFTRLVISPQQGVPRMVWLEGDTASAKKLEVIRKNIDSELLNQGINYKLSAKKFTTHITVARFQKKPIKSLETVTFPAVRERELGFQPERITLMESELTKNGSVYTELASFS</sequence>
<dbReference type="AlphaFoldDB" id="A0A2M6WH29"/>
<dbReference type="Proteomes" id="UP000228635">
    <property type="component" value="Unassembled WGS sequence"/>
</dbReference>
<dbReference type="PANTHER" id="PTHR35561:SF1">
    <property type="entry name" value="RNA 2',3'-CYCLIC PHOSPHODIESTERASE"/>
    <property type="match status" value="1"/>
</dbReference>
<keyword evidence="1 2" id="KW-0378">Hydrolase</keyword>
<comment type="catalytic activity">
    <reaction evidence="2">
        <text>a 3'-end 2',3'-cyclophospho-ribonucleotide-RNA + H2O = a 3'-end 2'-phospho-ribonucleotide-RNA + H(+)</text>
        <dbReference type="Rhea" id="RHEA:11828"/>
        <dbReference type="Rhea" id="RHEA-COMP:10464"/>
        <dbReference type="Rhea" id="RHEA-COMP:17353"/>
        <dbReference type="ChEBI" id="CHEBI:15377"/>
        <dbReference type="ChEBI" id="CHEBI:15378"/>
        <dbReference type="ChEBI" id="CHEBI:83064"/>
        <dbReference type="ChEBI" id="CHEBI:173113"/>
        <dbReference type="EC" id="3.1.4.58"/>
    </reaction>
</comment>
<proteinExistence type="inferred from homology"/>
<organism evidence="4 5">
    <name type="scientific">Candidatus Harrisonbacteria bacterium CG10_big_fil_rev_8_21_14_0_10_42_17</name>
    <dbReference type="NCBI Taxonomy" id="1974584"/>
    <lineage>
        <taxon>Bacteria</taxon>
        <taxon>Candidatus Harrisoniibacteriota</taxon>
    </lineage>
</organism>
<dbReference type="NCBIfam" id="TIGR02258">
    <property type="entry name" value="2_5_ligase"/>
    <property type="match status" value="1"/>
</dbReference>
<feature type="short sequence motif" description="HXTX 1" evidence="2">
    <location>
        <begin position="43"/>
        <end position="46"/>
    </location>
</feature>
<gene>
    <name evidence="4" type="ORF">COU08_04575</name>
</gene>
<dbReference type="Gene3D" id="3.90.1140.10">
    <property type="entry name" value="Cyclic phosphodiesterase"/>
    <property type="match status" value="1"/>
</dbReference>
<comment type="caution">
    <text evidence="4">The sequence shown here is derived from an EMBL/GenBank/DDBJ whole genome shotgun (WGS) entry which is preliminary data.</text>
</comment>
<evidence type="ECO:0000259" key="3">
    <source>
        <dbReference type="Pfam" id="PF02834"/>
    </source>
</evidence>
<dbReference type="PANTHER" id="PTHR35561">
    <property type="entry name" value="RNA 2',3'-CYCLIC PHOSPHODIESTERASE"/>
    <property type="match status" value="1"/>
</dbReference>
<feature type="short sequence motif" description="HXTX 2" evidence="2">
    <location>
        <begin position="133"/>
        <end position="136"/>
    </location>
</feature>
<dbReference type="InterPro" id="IPR014051">
    <property type="entry name" value="Phosphoesterase_HXTX"/>
</dbReference>
<dbReference type="HAMAP" id="MF_01940">
    <property type="entry name" value="RNA_CPDase"/>
    <property type="match status" value="1"/>
</dbReference>
<dbReference type="InterPro" id="IPR004175">
    <property type="entry name" value="RNA_CPDase"/>
</dbReference>